<protein>
    <recommendedName>
        <fullName evidence="8">IQ domain-containing protein IQM6</fullName>
    </recommendedName>
</protein>
<keyword evidence="4" id="KW-0539">Nucleus</keyword>
<proteinExistence type="predicted"/>
<evidence type="ECO:0000313" key="7">
    <source>
        <dbReference type="Proteomes" id="UP000078576"/>
    </source>
</evidence>
<dbReference type="OrthoDB" id="7344096at2759"/>
<feature type="compositionally biased region" description="Low complexity" evidence="5">
    <location>
        <begin position="456"/>
        <end position="471"/>
    </location>
</feature>
<feature type="region of interest" description="Disordered" evidence="5">
    <location>
        <begin position="424"/>
        <end position="471"/>
    </location>
</feature>
<dbReference type="EMBL" id="KN714696">
    <property type="protein sequence ID" value="KUI57137.1"/>
    <property type="molecule type" value="Genomic_DNA"/>
</dbReference>
<evidence type="ECO:0000256" key="4">
    <source>
        <dbReference type="ARBA" id="ARBA00023242"/>
    </source>
</evidence>
<feature type="compositionally biased region" description="Basic and acidic residues" evidence="5">
    <location>
        <begin position="636"/>
        <end position="676"/>
    </location>
</feature>
<feature type="compositionally biased region" description="Basic and acidic residues" evidence="5">
    <location>
        <begin position="106"/>
        <end position="125"/>
    </location>
</feature>
<reference evidence="7" key="1">
    <citation type="submission" date="2014-12" db="EMBL/GenBank/DDBJ databases">
        <title>Genome Sequence of Valsa Canker Pathogens Uncovers a Specific Adaption of Colonization on Woody Bark.</title>
        <authorList>
            <person name="Yin Z."/>
            <person name="Liu H."/>
            <person name="Gao X."/>
            <person name="Li Z."/>
            <person name="Song N."/>
            <person name="Ke X."/>
            <person name="Dai Q."/>
            <person name="Wu Y."/>
            <person name="Sun Y."/>
            <person name="Xu J.-R."/>
            <person name="Kang Z.K."/>
            <person name="Wang L."/>
            <person name="Huang L."/>
        </authorList>
    </citation>
    <scope>NUCLEOTIDE SEQUENCE [LARGE SCALE GENOMIC DNA]</scope>
    <source>
        <strain evidence="7">SXYL134</strain>
    </source>
</reference>
<evidence type="ECO:0000256" key="3">
    <source>
        <dbReference type="ARBA" id="ARBA00022490"/>
    </source>
</evidence>
<feature type="compositionally biased region" description="Basic and acidic residues" evidence="5">
    <location>
        <begin position="301"/>
        <end position="315"/>
    </location>
</feature>
<feature type="compositionally biased region" description="Basic residues" evidence="5">
    <location>
        <begin position="138"/>
        <end position="150"/>
    </location>
</feature>
<feature type="compositionally biased region" description="Polar residues" evidence="5">
    <location>
        <begin position="126"/>
        <end position="136"/>
    </location>
</feature>
<feature type="compositionally biased region" description="Polar residues" evidence="5">
    <location>
        <begin position="153"/>
        <end position="164"/>
    </location>
</feature>
<evidence type="ECO:0000256" key="1">
    <source>
        <dbReference type="ARBA" id="ARBA00004123"/>
    </source>
</evidence>
<feature type="compositionally biased region" description="Low complexity" evidence="5">
    <location>
        <begin position="284"/>
        <end position="299"/>
    </location>
</feature>
<dbReference type="PROSITE" id="PS50096">
    <property type="entry name" value="IQ"/>
    <property type="match status" value="1"/>
</dbReference>
<evidence type="ECO:0000313" key="6">
    <source>
        <dbReference type="EMBL" id="KUI57137.1"/>
    </source>
</evidence>
<evidence type="ECO:0000256" key="2">
    <source>
        <dbReference type="ARBA" id="ARBA00004496"/>
    </source>
</evidence>
<dbReference type="Gene3D" id="1.20.5.190">
    <property type="match status" value="1"/>
</dbReference>
<sequence>MTEETHLQTHATSETKTSSVVSPHENPGPANHPLLTPPHTPSSLGQTKINGFDKEDDKYFPNMHRQSGQDTATTPPQRSKKEYMDSLVLPSSEEISRISQVQLAREQQEKRKARERAKEQRKSMEVSRSSLDLESTTKPHRSSIFSRHKKTDSTAQSPPRSKSVTAAAIASAKADGMLHGVDDIPQHRAATLIQRTYRGYRTRREMKGLGLDADTRWTHAMRELQFREMTKPRAKSEDGPTQALANATDGDMSSAKKLNPALYNWRKAAVIAKRAGADMDDDSTSISSDSDSDADSGLSTPEKRKAAHQKREEAKVKRRNNARMMGLQYFLEMVDLKHRYGSNLRQYHEQWKNRSDTSENFFYWLDYGQGRNVELATCPRERLERERVRYLSREERQYYLAMVDSEGRLCWAKNGQRIDTTEEWKDSINGIVPSDDPTPAFRPTSMDPNQPKLFPSDSSGRGSSSIASGASESELEAARAAKYASPGFTDAKGVKKVTHISASTIFNTLLRKSVRKNTWIFVADTSFRLYVGIKDSGAFQHSSFLQGSRISAAGLIKIKNGRLTSLSPLSGHYRPPASNFRAFVRSLKEEGVDMTHVSISKSYAVLVGLEMYVQTRQKGKKFLQKATHKKDKVIRPEEVQKREEAAKDKSESAEKERQFLEKQAKEDSKLREENRAAMKVMQRLGVNPTVPEGQRGEMESERSSKAEGGLPIPTVEEGKTTA</sequence>
<dbReference type="GO" id="GO:0005737">
    <property type="term" value="C:cytoplasm"/>
    <property type="evidence" value="ECO:0007669"/>
    <property type="project" value="UniProtKB-SubCell"/>
</dbReference>
<dbReference type="InterPro" id="IPR044159">
    <property type="entry name" value="IQM"/>
</dbReference>
<evidence type="ECO:0008006" key="8">
    <source>
        <dbReference type="Google" id="ProtNLM"/>
    </source>
</evidence>
<name>A0A194UZM6_CYTMA</name>
<dbReference type="PANTHER" id="PTHR31250">
    <property type="entry name" value="IQ DOMAIN-CONTAINING PROTEIN IQM3"/>
    <property type="match status" value="1"/>
</dbReference>
<dbReference type="Pfam" id="PF00612">
    <property type="entry name" value="IQ"/>
    <property type="match status" value="1"/>
</dbReference>
<gene>
    <name evidence="6" type="ORF">VP1G_04467</name>
</gene>
<dbReference type="AlphaFoldDB" id="A0A194UZM6"/>
<dbReference type="SMART" id="SM00015">
    <property type="entry name" value="IQ"/>
    <property type="match status" value="1"/>
</dbReference>
<dbReference type="InterPro" id="IPR000048">
    <property type="entry name" value="IQ_motif_EF-hand-BS"/>
</dbReference>
<evidence type="ECO:0000256" key="5">
    <source>
        <dbReference type="SAM" id="MobiDB-lite"/>
    </source>
</evidence>
<feature type="region of interest" description="Disordered" evidence="5">
    <location>
        <begin position="276"/>
        <end position="316"/>
    </location>
</feature>
<organism evidence="6 7">
    <name type="scientific">Cytospora mali</name>
    <name type="common">Apple Valsa canker fungus</name>
    <name type="synonym">Valsa mali</name>
    <dbReference type="NCBI Taxonomy" id="578113"/>
    <lineage>
        <taxon>Eukaryota</taxon>
        <taxon>Fungi</taxon>
        <taxon>Dikarya</taxon>
        <taxon>Ascomycota</taxon>
        <taxon>Pezizomycotina</taxon>
        <taxon>Sordariomycetes</taxon>
        <taxon>Sordariomycetidae</taxon>
        <taxon>Diaporthales</taxon>
        <taxon>Cytosporaceae</taxon>
        <taxon>Cytospora</taxon>
    </lineage>
</organism>
<dbReference type="PANTHER" id="PTHR31250:SF27">
    <property type="entry name" value="IQ DOMAIN-CONTAINING PROTEIN IQM5"/>
    <property type="match status" value="1"/>
</dbReference>
<feature type="compositionally biased region" description="Polar residues" evidence="5">
    <location>
        <begin position="8"/>
        <end position="21"/>
    </location>
</feature>
<keyword evidence="3" id="KW-0963">Cytoplasm</keyword>
<keyword evidence="7" id="KW-1185">Reference proteome</keyword>
<feature type="compositionally biased region" description="Polar residues" evidence="5">
    <location>
        <begin position="64"/>
        <end position="77"/>
    </location>
</feature>
<dbReference type="STRING" id="694573.A0A194UZM6"/>
<dbReference type="Proteomes" id="UP000078576">
    <property type="component" value="Unassembled WGS sequence"/>
</dbReference>
<feature type="region of interest" description="Disordered" evidence="5">
    <location>
        <begin position="230"/>
        <end position="253"/>
    </location>
</feature>
<comment type="subcellular location">
    <subcellularLocation>
        <location evidence="2">Cytoplasm</location>
    </subcellularLocation>
    <subcellularLocation>
        <location evidence="1">Nucleus</location>
    </subcellularLocation>
</comment>
<feature type="region of interest" description="Disordered" evidence="5">
    <location>
        <begin position="636"/>
        <end position="722"/>
    </location>
</feature>
<accession>A0A194UZM6</accession>
<feature type="compositionally biased region" description="Basic and acidic residues" evidence="5">
    <location>
        <begin position="694"/>
        <end position="705"/>
    </location>
</feature>
<dbReference type="GO" id="GO:0005634">
    <property type="term" value="C:nucleus"/>
    <property type="evidence" value="ECO:0007669"/>
    <property type="project" value="UniProtKB-SubCell"/>
</dbReference>
<feature type="region of interest" description="Disordered" evidence="5">
    <location>
        <begin position="1"/>
        <end position="164"/>
    </location>
</feature>